<reference evidence="14 15" key="1">
    <citation type="submission" date="2022-12" db="EMBL/GenBank/DDBJ databases">
        <title>Chromosome-level genome of Tegillarca granosa.</title>
        <authorList>
            <person name="Kim J."/>
        </authorList>
    </citation>
    <scope>NUCLEOTIDE SEQUENCE [LARGE SCALE GENOMIC DNA]</scope>
    <source>
        <strain evidence="14">Teg-2019</strain>
        <tissue evidence="14">Adductor muscle</tissue>
    </source>
</reference>
<dbReference type="InterPro" id="IPR000157">
    <property type="entry name" value="TIR_dom"/>
</dbReference>
<evidence type="ECO:0000256" key="4">
    <source>
        <dbReference type="ARBA" id="ARBA00022692"/>
    </source>
</evidence>
<dbReference type="SMART" id="SM00082">
    <property type="entry name" value="LRRCT"/>
    <property type="match status" value="1"/>
</dbReference>
<keyword evidence="7 11" id="KW-1133">Transmembrane helix</keyword>
<feature type="chain" id="PRO_5047206180" description="TIR domain-containing protein" evidence="12">
    <location>
        <begin position="24"/>
        <end position="707"/>
    </location>
</feature>
<evidence type="ECO:0000256" key="10">
    <source>
        <dbReference type="ARBA" id="ARBA00023180"/>
    </source>
</evidence>
<dbReference type="PROSITE" id="PS51257">
    <property type="entry name" value="PROKAR_LIPOPROTEIN"/>
    <property type="match status" value="1"/>
</dbReference>
<dbReference type="InterPro" id="IPR003591">
    <property type="entry name" value="Leu-rich_rpt_typical-subtyp"/>
</dbReference>
<dbReference type="SUPFAM" id="SSF52058">
    <property type="entry name" value="L domain-like"/>
    <property type="match status" value="2"/>
</dbReference>
<proteinExistence type="inferred from homology"/>
<evidence type="ECO:0000256" key="6">
    <source>
        <dbReference type="ARBA" id="ARBA00022737"/>
    </source>
</evidence>
<dbReference type="PANTHER" id="PTHR24365:SF530">
    <property type="entry name" value="MSTPROX-RELATED"/>
    <property type="match status" value="1"/>
</dbReference>
<dbReference type="PRINTS" id="PR01537">
    <property type="entry name" value="INTRLKN1R1F"/>
</dbReference>
<keyword evidence="3" id="KW-0433">Leucine-rich repeat</keyword>
<keyword evidence="9" id="KW-0675">Receptor</keyword>
<dbReference type="Pfam" id="PF13855">
    <property type="entry name" value="LRR_8"/>
    <property type="match status" value="1"/>
</dbReference>
<evidence type="ECO:0000256" key="12">
    <source>
        <dbReference type="SAM" id="SignalP"/>
    </source>
</evidence>
<evidence type="ECO:0000256" key="11">
    <source>
        <dbReference type="SAM" id="Phobius"/>
    </source>
</evidence>
<feature type="signal peptide" evidence="12">
    <location>
        <begin position="1"/>
        <end position="23"/>
    </location>
</feature>
<dbReference type="Gene3D" id="3.40.50.10140">
    <property type="entry name" value="Toll/interleukin-1 receptor homology (TIR) domain"/>
    <property type="match status" value="1"/>
</dbReference>
<accession>A0ABQ9E9P1</accession>
<evidence type="ECO:0000256" key="7">
    <source>
        <dbReference type="ARBA" id="ARBA00022989"/>
    </source>
</evidence>
<dbReference type="SMART" id="SM00369">
    <property type="entry name" value="LRR_TYP"/>
    <property type="match status" value="3"/>
</dbReference>
<keyword evidence="15" id="KW-1185">Reference proteome</keyword>
<sequence length="707" mass="81816">MKLITVLVSTLSLIICFLTLSSSTSCPEPHHCVCDEAKNSTKCSSNNDKKFQKLYYIPELPDYVKYVTLSGNLFENITQETFFNLTKLKLKTLLLFNNKIKNISPDAFEKLTYLRHLEISQNKELKPEILSRSLNSLNKSVIEKLRFIKNNWTWLPDDMFAGLKDSRIKVICLKLNKIKTVNCSMFLGLHNLEDVSFSSNDFLHSISLKGLPPKVKYLDLSVNNLVEMPSFCDDNSTLLPSISYLNLNKNHLDKLSADNFKCLDKAKKIGLDENDIFKLENNVLRHATSLTDISFEHQRAKFKRIEPFAFNSSSLLWLNFARNGFTFKVINKDIFKVCTNLTYLKLDNNLFEMKFNFSQVRLVRQLLLPLRKLKTLMLNACGLTELPKQLFQHMVRLETLSLYGNSVIGWNDDPAVFGNITWLKTLYMAGNLIRLVNKTSFPEEFLTKLSNIDLSFNEFSCTCDLLWFRDWLRKNKTIQVKGWPRSYYCKFPPSMTGQRLVTFNPTAESCLLPNPILIVAIVLSVVFVSVAIVITVLYKSRWHIRYWIYLLRARRSGYINLHQDKGFDYDGFVVYSKGDEDWVHNILLPKLENEYGYHLCVHQRDFDVGKPIIDNIVDNMNKSKKILIILSEDFAQSDWCQFELRVSQDRFLNSDNISLVLIMLQEIGHRHLTSSLRALITTTTYASWTPDGVGQVHFWEQVVSSMA</sequence>
<dbReference type="InterPro" id="IPR001611">
    <property type="entry name" value="Leu-rich_rpt"/>
</dbReference>
<keyword evidence="6" id="KW-0677">Repeat</keyword>
<comment type="caution">
    <text evidence="14">The sequence shown here is derived from an EMBL/GenBank/DDBJ whole genome shotgun (WGS) entry which is preliminary data.</text>
</comment>
<dbReference type="InterPro" id="IPR032675">
    <property type="entry name" value="LRR_dom_sf"/>
</dbReference>
<evidence type="ECO:0000313" key="15">
    <source>
        <dbReference type="Proteomes" id="UP001217089"/>
    </source>
</evidence>
<dbReference type="PROSITE" id="PS51450">
    <property type="entry name" value="LRR"/>
    <property type="match status" value="1"/>
</dbReference>
<dbReference type="Gene3D" id="3.80.10.10">
    <property type="entry name" value="Ribonuclease Inhibitor"/>
    <property type="match status" value="2"/>
</dbReference>
<dbReference type="Proteomes" id="UP001217089">
    <property type="component" value="Unassembled WGS sequence"/>
</dbReference>
<dbReference type="EMBL" id="JARBDR010000919">
    <property type="protein sequence ID" value="KAJ8300180.1"/>
    <property type="molecule type" value="Genomic_DNA"/>
</dbReference>
<comment type="similarity">
    <text evidence="2">Belongs to the Toll-like receptor family.</text>
</comment>
<keyword evidence="4 11" id="KW-0812">Transmembrane</keyword>
<dbReference type="InterPro" id="IPR026906">
    <property type="entry name" value="LRR_5"/>
</dbReference>
<gene>
    <name evidence="14" type="ORF">KUTeg_021699</name>
</gene>
<evidence type="ECO:0000256" key="9">
    <source>
        <dbReference type="ARBA" id="ARBA00023170"/>
    </source>
</evidence>
<dbReference type="PANTHER" id="PTHR24365">
    <property type="entry name" value="TOLL-LIKE RECEPTOR"/>
    <property type="match status" value="1"/>
</dbReference>
<evidence type="ECO:0000256" key="2">
    <source>
        <dbReference type="ARBA" id="ARBA00009634"/>
    </source>
</evidence>
<name>A0ABQ9E9P1_TEGGR</name>
<dbReference type="InterPro" id="IPR035897">
    <property type="entry name" value="Toll_tir_struct_dom_sf"/>
</dbReference>
<keyword evidence="10" id="KW-0325">Glycoprotein</keyword>
<protein>
    <recommendedName>
        <fullName evidence="13">TIR domain-containing protein</fullName>
    </recommendedName>
</protein>
<keyword evidence="5 12" id="KW-0732">Signal</keyword>
<dbReference type="SUPFAM" id="SSF52200">
    <property type="entry name" value="Toll/Interleukin receptor TIR domain"/>
    <property type="match status" value="1"/>
</dbReference>
<evidence type="ECO:0000256" key="1">
    <source>
        <dbReference type="ARBA" id="ARBA00004479"/>
    </source>
</evidence>
<evidence type="ECO:0000256" key="5">
    <source>
        <dbReference type="ARBA" id="ARBA00022729"/>
    </source>
</evidence>
<comment type="subcellular location">
    <subcellularLocation>
        <location evidence="1">Membrane</location>
        <topology evidence="1">Single-pass type I membrane protein</topology>
    </subcellularLocation>
</comment>
<evidence type="ECO:0000256" key="8">
    <source>
        <dbReference type="ARBA" id="ARBA00023136"/>
    </source>
</evidence>
<evidence type="ECO:0000259" key="13">
    <source>
        <dbReference type="PROSITE" id="PS50104"/>
    </source>
</evidence>
<dbReference type="PROSITE" id="PS50104">
    <property type="entry name" value="TIR"/>
    <property type="match status" value="1"/>
</dbReference>
<dbReference type="Pfam" id="PF01582">
    <property type="entry name" value="TIR"/>
    <property type="match status" value="1"/>
</dbReference>
<dbReference type="InterPro" id="IPR000483">
    <property type="entry name" value="Cys-rich_flank_reg_C"/>
</dbReference>
<feature type="transmembrane region" description="Helical" evidence="11">
    <location>
        <begin position="516"/>
        <end position="538"/>
    </location>
</feature>
<feature type="domain" description="TIR" evidence="13">
    <location>
        <begin position="567"/>
        <end position="706"/>
    </location>
</feature>
<keyword evidence="8 11" id="KW-0472">Membrane</keyword>
<dbReference type="Pfam" id="PF13306">
    <property type="entry name" value="LRR_5"/>
    <property type="match status" value="1"/>
</dbReference>
<dbReference type="SMART" id="SM00255">
    <property type="entry name" value="TIR"/>
    <property type="match status" value="1"/>
</dbReference>
<organism evidence="14 15">
    <name type="scientific">Tegillarca granosa</name>
    <name type="common">Malaysian cockle</name>
    <name type="synonym">Anadara granosa</name>
    <dbReference type="NCBI Taxonomy" id="220873"/>
    <lineage>
        <taxon>Eukaryota</taxon>
        <taxon>Metazoa</taxon>
        <taxon>Spiralia</taxon>
        <taxon>Lophotrochozoa</taxon>
        <taxon>Mollusca</taxon>
        <taxon>Bivalvia</taxon>
        <taxon>Autobranchia</taxon>
        <taxon>Pteriomorphia</taxon>
        <taxon>Arcoida</taxon>
        <taxon>Arcoidea</taxon>
        <taxon>Arcidae</taxon>
        <taxon>Tegillarca</taxon>
    </lineage>
</organism>
<evidence type="ECO:0000256" key="3">
    <source>
        <dbReference type="ARBA" id="ARBA00022614"/>
    </source>
</evidence>
<evidence type="ECO:0000313" key="14">
    <source>
        <dbReference type="EMBL" id="KAJ8300180.1"/>
    </source>
</evidence>